<organism evidence="2 3">
    <name type="scientific">Crocosphaera watsonii WH 0003</name>
    <dbReference type="NCBI Taxonomy" id="423471"/>
    <lineage>
        <taxon>Bacteria</taxon>
        <taxon>Bacillati</taxon>
        <taxon>Cyanobacteriota</taxon>
        <taxon>Cyanophyceae</taxon>
        <taxon>Oscillatoriophycideae</taxon>
        <taxon>Chroococcales</taxon>
        <taxon>Aphanothecaceae</taxon>
        <taxon>Crocosphaera</taxon>
    </lineage>
</organism>
<dbReference type="Gene3D" id="3.90.1580.10">
    <property type="entry name" value="paralog of FGE (formylglycine-generating enzyme)"/>
    <property type="match status" value="1"/>
</dbReference>
<dbReference type="PANTHER" id="PTHR23150">
    <property type="entry name" value="SULFATASE MODIFYING FACTOR 1, 2"/>
    <property type="match status" value="1"/>
</dbReference>
<dbReference type="InterPro" id="IPR051043">
    <property type="entry name" value="Sulfatase_Mod_Factor_Kinase"/>
</dbReference>
<dbReference type="RefSeq" id="WP_007313172.1">
    <property type="nucleotide sequence ID" value="NZ_AESD01000842.1"/>
</dbReference>
<dbReference type="InterPro" id="IPR016187">
    <property type="entry name" value="CTDL_fold"/>
</dbReference>
<sequence>MSSLKSQLPILLNNFSQYSLINYFENSWELEDILMKSIIDDETFYINPDPLRNPLVFYLGHSAAFYINKLIQVELLEQGINADYEILFEFGVDPENAEELNQAIAHINWPKVKDIWQYRNRAYEVILEVIKNISLELPIDQNHPLWALMMGMEHQRIHFETSSMLFRQLPTEKLEKPQGWQYAPSQKVTNKNKMILVEGGTIKLGKSQDNPLYGWDCEYGDRMIKVESFFASQYLITNADFLEFVNSKGYENQAYWDEKSWKWKEENEVKNPKFWRLNKGEYSYRAMFDEIPLPLDWPVEVNYYEAMAYCRWKGKETRLMSEGEWNLATYGANNNYHVDIEDVKDYNLNLKFGSPSPVGLLKTAQSNSGLWDLRGNVWEWLEEDFKPLPGFEPHVLYEDNSAPFFDNNHKMMLGGAWVTQGTETLKYYRNWFRPNFYQHAGFRIVSNYQ</sequence>
<dbReference type="NCBIfam" id="TIGR04344">
    <property type="entry name" value="ovoA_Nterm"/>
    <property type="match status" value="1"/>
</dbReference>
<comment type="caution">
    <text evidence="2">The sequence shown here is derived from an EMBL/GenBank/DDBJ whole genome shotgun (WGS) entry which is preliminary data.</text>
</comment>
<protein>
    <recommendedName>
        <fullName evidence="1">Sulfatase-modifying factor enzyme-like domain-containing protein</fullName>
    </recommendedName>
</protein>
<accession>G5JDC5</accession>
<reference evidence="2 3" key="1">
    <citation type="journal article" date="2011" name="Front. Microbiol.">
        <title>Two Strains of Crocosphaera watsonii with Highly Conserved Genomes are Distinguished by Strain-Specific Features.</title>
        <authorList>
            <person name="Bench S.R."/>
            <person name="Ilikchyan I.N."/>
            <person name="Tripp H.J."/>
            <person name="Zehr J.P."/>
        </authorList>
    </citation>
    <scope>NUCLEOTIDE SEQUENCE [LARGE SCALE GENOMIC DNA]</scope>
    <source>
        <strain evidence="2 3">WH 0003</strain>
    </source>
</reference>
<dbReference type="EMBL" id="AESD01000842">
    <property type="protein sequence ID" value="EHJ09803.1"/>
    <property type="molecule type" value="Genomic_DNA"/>
</dbReference>
<dbReference type="GO" id="GO:0120147">
    <property type="term" value="F:formylglycine-generating oxidase activity"/>
    <property type="evidence" value="ECO:0007669"/>
    <property type="project" value="TreeGrafter"/>
</dbReference>
<dbReference type="InterPro" id="IPR042095">
    <property type="entry name" value="SUMF_sf"/>
</dbReference>
<evidence type="ECO:0000259" key="1">
    <source>
        <dbReference type="Pfam" id="PF03781"/>
    </source>
</evidence>
<dbReference type="GeneID" id="88768736"/>
<dbReference type="InterPro" id="IPR027577">
    <property type="entry name" value="OvoA_Nterm"/>
</dbReference>
<name>G5JDC5_CROWT</name>
<gene>
    <name evidence="2" type="ORF">CWATWH0003_5419</name>
</gene>
<dbReference type="PANTHER" id="PTHR23150:SF26">
    <property type="entry name" value="GENERIC METHYLTRANSFERASE"/>
    <property type="match status" value="1"/>
</dbReference>
<dbReference type="AlphaFoldDB" id="G5JDC5"/>
<evidence type="ECO:0000313" key="3">
    <source>
        <dbReference type="Proteomes" id="UP000003477"/>
    </source>
</evidence>
<feature type="domain" description="Sulfatase-modifying factor enzyme-like" evidence="1">
    <location>
        <begin position="192"/>
        <end position="445"/>
    </location>
</feature>
<dbReference type="InterPro" id="IPR005532">
    <property type="entry name" value="SUMF_dom"/>
</dbReference>
<evidence type="ECO:0000313" key="2">
    <source>
        <dbReference type="EMBL" id="EHJ09803.1"/>
    </source>
</evidence>
<proteinExistence type="predicted"/>
<dbReference type="PATRIC" id="fig|423471.3.peg.5059"/>
<dbReference type="Proteomes" id="UP000003477">
    <property type="component" value="Unassembled WGS sequence"/>
</dbReference>
<dbReference type="Pfam" id="PF03781">
    <property type="entry name" value="FGE-sulfatase"/>
    <property type="match status" value="1"/>
</dbReference>
<dbReference type="SUPFAM" id="SSF56436">
    <property type="entry name" value="C-type lectin-like"/>
    <property type="match status" value="1"/>
</dbReference>